<gene>
    <name evidence="2" type="ORF">PG997_001828</name>
</gene>
<dbReference type="Proteomes" id="UP001433268">
    <property type="component" value="Unassembled WGS sequence"/>
</dbReference>
<proteinExistence type="predicted"/>
<keyword evidence="1" id="KW-0472">Membrane</keyword>
<sequence>MWQQHSRPAVAAFATLALSTAFLTSRYQKSAAFERPFHFSVLVSLLLGLAARLYSTFVAPRHAGRYEPLRPSDLLDRGAKGHRLLSVAALRNAPAALLRILAFLPCYMFALNAFDARKYASLPWNTGEAPQVG</sequence>
<keyword evidence="3" id="KW-1185">Reference proteome</keyword>
<feature type="transmembrane region" description="Helical" evidence="1">
    <location>
        <begin position="96"/>
        <end position="114"/>
    </location>
</feature>
<reference evidence="2 3" key="1">
    <citation type="submission" date="2023-01" db="EMBL/GenBank/DDBJ databases">
        <title>Analysis of 21 Apiospora genomes using comparative genomics revels a genus with tremendous synthesis potential of carbohydrate active enzymes and secondary metabolites.</title>
        <authorList>
            <person name="Sorensen T."/>
        </authorList>
    </citation>
    <scope>NUCLEOTIDE SEQUENCE [LARGE SCALE GENOMIC DNA]</scope>
    <source>
        <strain evidence="2 3">CBS 114990</strain>
    </source>
</reference>
<evidence type="ECO:0000313" key="3">
    <source>
        <dbReference type="Proteomes" id="UP001433268"/>
    </source>
</evidence>
<comment type="caution">
    <text evidence="2">The sequence shown here is derived from an EMBL/GenBank/DDBJ whole genome shotgun (WGS) entry which is preliminary data.</text>
</comment>
<protein>
    <submittedName>
        <fullName evidence="2">Beta-1-2-xylosyltransferase 1</fullName>
    </submittedName>
</protein>
<evidence type="ECO:0000313" key="2">
    <source>
        <dbReference type="EMBL" id="KAK8091467.1"/>
    </source>
</evidence>
<evidence type="ECO:0000256" key="1">
    <source>
        <dbReference type="SAM" id="Phobius"/>
    </source>
</evidence>
<dbReference type="RefSeq" id="XP_066673439.1">
    <property type="nucleotide sequence ID" value="XM_066806143.1"/>
</dbReference>
<dbReference type="GeneID" id="92039203"/>
<keyword evidence="1" id="KW-0812">Transmembrane</keyword>
<dbReference type="EMBL" id="JAQQWN010000003">
    <property type="protein sequence ID" value="KAK8091467.1"/>
    <property type="molecule type" value="Genomic_DNA"/>
</dbReference>
<accession>A0ABR1X7N9</accession>
<keyword evidence="1" id="KW-1133">Transmembrane helix</keyword>
<feature type="transmembrane region" description="Helical" evidence="1">
    <location>
        <begin position="37"/>
        <end position="55"/>
    </location>
</feature>
<organism evidence="2 3">
    <name type="scientific">Apiospora hydei</name>
    <dbReference type="NCBI Taxonomy" id="1337664"/>
    <lineage>
        <taxon>Eukaryota</taxon>
        <taxon>Fungi</taxon>
        <taxon>Dikarya</taxon>
        <taxon>Ascomycota</taxon>
        <taxon>Pezizomycotina</taxon>
        <taxon>Sordariomycetes</taxon>
        <taxon>Xylariomycetidae</taxon>
        <taxon>Amphisphaeriales</taxon>
        <taxon>Apiosporaceae</taxon>
        <taxon>Apiospora</taxon>
    </lineage>
</organism>
<name>A0ABR1X7N9_9PEZI</name>